<dbReference type="AlphaFoldDB" id="A0AAU9K351"/>
<keyword evidence="3" id="KW-0479">Metal-binding</keyword>
<dbReference type="Proteomes" id="UP001162131">
    <property type="component" value="Unassembled WGS sequence"/>
</dbReference>
<gene>
    <name evidence="5" type="ORF">BSTOLATCC_MIC55611</name>
</gene>
<dbReference type="InterPro" id="IPR001486">
    <property type="entry name" value="Hemoglobin_trunc"/>
</dbReference>
<dbReference type="GO" id="GO:0020037">
    <property type="term" value="F:heme binding"/>
    <property type="evidence" value="ECO:0007669"/>
    <property type="project" value="InterPro"/>
</dbReference>
<evidence type="ECO:0008006" key="7">
    <source>
        <dbReference type="Google" id="ProtNLM"/>
    </source>
</evidence>
<keyword evidence="4" id="KW-0408">Iron</keyword>
<comment type="caution">
    <text evidence="5">The sequence shown here is derived from an EMBL/GenBank/DDBJ whole genome shotgun (WGS) entry which is preliminary data.</text>
</comment>
<evidence type="ECO:0000256" key="4">
    <source>
        <dbReference type="ARBA" id="ARBA00023004"/>
    </source>
</evidence>
<name>A0AAU9K351_9CILI</name>
<protein>
    <recommendedName>
        <fullName evidence="7">Group 1 truncated hemoglobin</fullName>
    </recommendedName>
</protein>
<evidence type="ECO:0000313" key="5">
    <source>
        <dbReference type="EMBL" id="CAG9332157.1"/>
    </source>
</evidence>
<dbReference type="EMBL" id="CAJZBQ010000054">
    <property type="protein sequence ID" value="CAG9332157.1"/>
    <property type="molecule type" value="Genomic_DNA"/>
</dbReference>
<evidence type="ECO:0000313" key="6">
    <source>
        <dbReference type="Proteomes" id="UP001162131"/>
    </source>
</evidence>
<keyword evidence="6" id="KW-1185">Reference proteome</keyword>
<evidence type="ECO:0000256" key="3">
    <source>
        <dbReference type="ARBA" id="ARBA00022723"/>
    </source>
</evidence>
<dbReference type="Pfam" id="PF01152">
    <property type="entry name" value="Bac_globin"/>
    <property type="match status" value="1"/>
</dbReference>
<dbReference type="Gene3D" id="1.10.490.10">
    <property type="entry name" value="Globins"/>
    <property type="match status" value="1"/>
</dbReference>
<dbReference type="InterPro" id="IPR012292">
    <property type="entry name" value="Globin/Proto"/>
</dbReference>
<accession>A0AAU9K351</accession>
<evidence type="ECO:0000256" key="2">
    <source>
        <dbReference type="ARBA" id="ARBA00022617"/>
    </source>
</evidence>
<proteinExistence type="predicted"/>
<sequence length="118" mass="12706">MATNFERVGGHNAVVALIDGLYSKILANPITAAAFAGKDVNHVKAMQVEYWSEWLGSGTPYTGRSMADGHRGLNLSKEQFDLVAGFLLATLRELNLDEAYVNAVMAHAGGLESEIINL</sequence>
<keyword evidence="2" id="KW-0349">Heme</keyword>
<evidence type="ECO:0000256" key="1">
    <source>
        <dbReference type="ARBA" id="ARBA00022448"/>
    </source>
</evidence>
<reference evidence="5" key="1">
    <citation type="submission" date="2021-09" db="EMBL/GenBank/DDBJ databases">
        <authorList>
            <consortium name="AG Swart"/>
            <person name="Singh M."/>
            <person name="Singh A."/>
            <person name="Seah K."/>
            <person name="Emmerich C."/>
        </authorList>
    </citation>
    <scope>NUCLEOTIDE SEQUENCE</scope>
    <source>
        <strain evidence="5">ATCC30299</strain>
    </source>
</reference>
<dbReference type="GO" id="GO:0046872">
    <property type="term" value="F:metal ion binding"/>
    <property type="evidence" value="ECO:0007669"/>
    <property type="project" value="UniProtKB-KW"/>
</dbReference>
<keyword evidence="1" id="KW-0813">Transport</keyword>
<dbReference type="CDD" id="cd00454">
    <property type="entry name" value="TrHb1_N"/>
    <property type="match status" value="1"/>
</dbReference>
<dbReference type="InterPro" id="IPR009050">
    <property type="entry name" value="Globin-like_sf"/>
</dbReference>
<dbReference type="GO" id="GO:0019825">
    <property type="term" value="F:oxygen binding"/>
    <property type="evidence" value="ECO:0007669"/>
    <property type="project" value="InterPro"/>
</dbReference>
<organism evidence="5 6">
    <name type="scientific">Blepharisma stoltei</name>
    <dbReference type="NCBI Taxonomy" id="1481888"/>
    <lineage>
        <taxon>Eukaryota</taxon>
        <taxon>Sar</taxon>
        <taxon>Alveolata</taxon>
        <taxon>Ciliophora</taxon>
        <taxon>Postciliodesmatophora</taxon>
        <taxon>Heterotrichea</taxon>
        <taxon>Heterotrichida</taxon>
        <taxon>Blepharismidae</taxon>
        <taxon>Blepharisma</taxon>
    </lineage>
</organism>
<dbReference type="SUPFAM" id="SSF46458">
    <property type="entry name" value="Globin-like"/>
    <property type="match status" value="1"/>
</dbReference>